<organism evidence="1 2">
    <name type="scientific">Candidatus Zambryskibacteria bacterium RIFCSPLOWO2_01_FULL_43_17</name>
    <dbReference type="NCBI Taxonomy" id="1802760"/>
    <lineage>
        <taxon>Bacteria</taxon>
        <taxon>Candidatus Zambryskiibacteriota</taxon>
    </lineage>
</organism>
<accession>A0A1G2U441</accession>
<proteinExistence type="predicted"/>
<dbReference type="EMBL" id="MHWD01000012">
    <property type="protein sequence ID" value="OHB04273.1"/>
    <property type="molecule type" value="Genomic_DNA"/>
</dbReference>
<evidence type="ECO:0000313" key="1">
    <source>
        <dbReference type="EMBL" id="OHB04273.1"/>
    </source>
</evidence>
<dbReference type="Proteomes" id="UP000179283">
    <property type="component" value="Unassembled WGS sequence"/>
</dbReference>
<comment type="caution">
    <text evidence="1">The sequence shown here is derived from an EMBL/GenBank/DDBJ whole genome shotgun (WGS) entry which is preliminary data.</text>
</comment>
<evidence type="ECO:0008006" key="3">
    <source>
        <dbReference type="Google" id="ProtNLM"/>
    </source>
</evidence>
<protein>
    <recommendedName>
        <fullName evidence="3">DUF1795 domain-containing protein</fullName>
    </recommendedName>
</protein>
<reference evidence="1 2" key="1">
    <citation type="journal article" date="2016" name="Nat. Commun.">
        <title>Thousands of microbial genomes shed light on interconnected biogeochemical processes in an aquifer system.</title>
        <authorList>
            <person name="Anantharaman K."/>
            <person name="Brown C.T."/>
            <person name="Hug L.A."/>
            <person name="Sharon I."/>
            <person name="Castelle C.J."/>
            <person name="Probst A.J."/>
            <person name="Thomas B.C."/>
            <person name="Singh A."/>
            <person name="Wilkins M.J."/>
            <person name="Karaoz U."/>
            <person name="Brodie E.L."/>
            <person name="Williams K.H."/>
            <person name="Hubbard S.S."/>
            <person name="Banfield J.F."/>
        </authorList>
    </citation>
    <scope>NUCLEOTIDE SEQUENCE [LARGE SCALE GENOMIC DNA]</scope>
</reference>
<sequence>MNRRIIVVGALVLAIALLAVLSRSQNEPKEKTKHYESSSIGIAFDYPNNYFLEVKDTGSPQRKRTAIILTEDTEENRLVREGKTPPREGPVAITVDIFQNSEKLSAEGWVRGMSYSNFKLSSNEPTIFTYKDRDTVSYRWSGLYEGQSVVFAHKENIVMLSVTFIAPSDSIITVFEDMLESVELK</sequence>
<dbReference type="AlphaFoldDB" id="A0A1G2U441"/>
<evidence type="ECO:0000313" key="2">
    <source>
        <dbReference type="Proteomes" id="UP000179283"/>
    </source>
</evidence>
<gene>
    <name evidence="1" type="ORF">A2920_01010</name>
</gene>
<name>A0A1G2U441_9BACT</name>